<dbReference type="GO" id="GO:0051015">
    <property type="term" value="F:actin filament binding"/>
    <property type="evidence" value="ECO:0007669"/>
    <property type="project" value="TreeGrafter"/>
</dbReference>
<dbReference type="PANTHER" id="PTHR12058">
    <property type="entry name" value="ARP2/3 COMPLEX 34 KDA SUBUNIT"/>
    <property type="match status" value="1"/>
</dbReference>
<dbReference type="EMBL" id="GG662853">
    <property type="protein sequence ID" value="EAR87266.2"/>
    <property type="molecule type" value="Genomic_DNA"/>
</dbReference>
<keyword evidence="4 6" id="KW-0009">Actin-binding</keyword>
<comment type="subunit">
    <text evidence="6">Component of the Arp2/3 complex.</text>
</comment>
<dbReference type="InterPro" id="IPR007188">
    <property type="entry name" value="ARPC2"/>
</dbReference>
<dbReference type="GO" id="GO:0030041">
    <property type="term" value="P:actin filament polymerization"/>
    <property type="evidence" value="ECO:0007669"/>
    <property type="project" value="InterPro"/>
</dbReference>
<dbReference type="GO" id="GO:0005885">
    <property type="term" value="C:Arp2/3 protein complex"/>
    <property type="evidence" value="ECO:0007669"/>
    <property type="project" value="InterPro"/>
</dbReference>
<keyword evidence="5 6" id="KW-0206">Cytoskeleton</keyword>
<evidence type="ECO:0000313" key="8">
    <source>
        <dbReference type="Proteomes" id="UP000009168"/>
    </source>
</evidence>
<evidence type="ECO:0000256" key="1">
    <source>
        <dbReference type="ARBA" id="ARBA00004245"/>
    </source>
</evidence>
<sequence>MQYMKLEPFNPVVKKEVSNTIINSLGGVFTCPDYDDTRYCIQYNEENNTLYFSFKIPNFNDIYKISGDYLMKKFYKEYTLEKVPAAGFDMTISRSLDIIKEIPKIKNPTPEDEENKKKIKEENKKNIENISNELAKFRVNFLSCPFQHAFDQVREGKQPKFTYSTRQGDRVWCLGDAEQITLFFGLSFQDIVDRNIAKLMLDEFVDIKKHIKNPPSITRTMEDQKFVYPQNLIDAFPELKNIKEVFLNGLMQFTFFKKQHLNGDTDEVCNFLGTFRQYLHYHISASKSYLHIRLLKNINTNLTNLQRTKFEQEEERNYRSQRDELLSNKTQEDTKKNILIKQ</sequence>
<evidence type="ECO:0000256" key="2">
    <source>
        <dbReference type="ARBA" id="ARBA00007192"/>
    </source>
</evidence>
<name>I7MH68_TETTS</name>
<keyword evidence="3 6" id="KW-0963">Cytoplasm</keyword>
<accession>I7MH68</accession>
<dbReference type="InterPro" id="IPR034666">
    <property type="entry name" value="ARPC2/4"/>
</dbReference>
<reference evidence="8" key="1">
    <citation type="journal article" date="2006" name="PLoS Biol.">
        <title>Macronuclear genome sequence of the ciliate Tetrahymena thermophila, a model eukaryote.</title>
        <authorList>
            <person name="Eisen J.A."/>
            <person name="Coyne R.S."/>
            <person name="Wu M."/>
            <person name="Wu D."/>
            <person name="Thiagarajan M."/>
            <person name="Wortman J.R."/>
            <person name="Badger J.H."/>
            <person name="Ren Q."/>
            <person name="Amedeo P."/>
            <person name="Jones K.M."/>
            <person name="Tallon L.J."/>
            <person name="Delcher A.L."/>
            <person name="Salzberg S.L."/>
            <person name="Silva J.C."/>
            <person name="Haas B.J."/>
            <person name="Majoros W.H."/>
            <person name="Farzad M."/>
            <person name="Carlton J.M."/>
            <person name="Smith R.K. Jr."/>
            <person name="Garg J."/>
            <person name="Pearlman R.E."/>
            <person name="Karrer K.M."/>
            <person name="Sun L."/>
            <person name="Manning G."/>
            <person name="Elde N.C."/>
            <person name="Turkewitz A.P."/>
            <person name="Asai D.J."/>
            <person name="Wilkes D.E."/>
            <person name="Wang Y."/>
            <person name="Cai H."/>
            <person name="Collins K."/>
            <person name="Stewart B.A."/>
            <person name="Lee S.R."/>
            <person name="Wilamowska K."/>
            <person name="Weinberg Z."/>
            <person name="Ruzzo W.L."/>
            <person name="Wloga D."/>
            <person name="Gaertig J."/>
            <person name="Frankel J."/>
            <person name="Tsao C.-C."/>
            <person name="Gorovsky M.A."/>
            <person name="Keeling P.J."/>
            <person name="Waller R.F."/>
            <person name="Patron N.J."/>
            <person name="Cherry J.M."/>
            <person name="Stover N.A."/>
            <person name="Krieger C.J."/>
            <person name="del Toro C."/>
            <person name="Ryder H.F."/>
            <person name="Williamson S.C."/>
            <person name="Barbeau R.A."/>
            <person name="Hamilton E.P."/>
            <person name="Orias E."/>
        </authorList>
    </citation>
    <scope>NUCLEOTIDE SEQUENCE [LARGE SCALE GENOMIC DNA]</scope>
    <source>
        <strain evidence="8">SB210</strain>
    </source>
</reference>
<dbReference type="Pfam" id="PF04045">
    <property type="entry name" value="P34-Arc"/>
    <property type="match status" value="1"/>
</dbReference>
<dbReference type="eggNOG" id="ENOG502T1SR">
    <property type="taxonomic scope" value="Eukaryota"/>
</dbReference>
<keyword evidence="8" id="KW-1185">Reference proteome</keyword>
<dbReference type="InParanoid" id="I7MH68"/>
<evidence type="ECO:0000256" key="5">
    <source>
        <dbReference type="ARBA" id="ARBA00023212"/>
    </source>
</evidence>
<comment type="function">
    <text evidence="6">Functions as actin-binding component of the Arp2/3 complex which is involved in regulation of actin polymerization and together with an activating nucleation-promoting factor (NPF) mediates the formation of branched actin networks.</text>
</comment>
<dbReference type="SUPFAM" id="SSF69645">
    <property type="entry name" value="Arp2/3 complex subunits"/>
    <property type="match status" value="2"/>
</dbReference>
<gene>
    <name evidence="7" type="ORF">TTHERM_00053820</name>
</gene>
<dbReference type="OrthoDB" id="312975at2759"/>
<dbReference type="RefSeq" id="XP_001007511.2">
    <property type="nucleotide sequence ID" value="XM_001007511.2"/>
</dbReference>
<comment type="similarity">
    <text evidence="2 6">Belongs to the ARPC2 family.</text>
</comment>
<dbReference type="Proteomes" id="UP000009168">
    <property type="component" value="Unassembled WGS sequence"/>
</dbReference>
<proteinExistence type="inferred from homology"/>
<dbReference type="STRING" id="312017.I7MH68"/>
<dbReference type="PANTHER" id="PTHR12058:SF0">
    <property type="entry name" value="ACTIN-RELATED PROTEIN 2_3 COMPLEX SUBUNIT 2"/>
    <property type="match status" value="1"/>
</dbReference>
<protein>
    <recommendedName>
        <fullName evidence="6">Arp2/3 complex 34 kDa subunit</fullName>
    </recommendedName>
</protein>
<dbReference type="AlphaFoldDB" id="I7MH68"/>
<dbReference type="GO" id="GO:0005200">
    <property type="term" value="F:structural constituent of cytoskeleton"/>
    <property type="evidence" value="ECO:0007669"/>
    <property type="project" value="TreeGrafter"/>
</dbReference>
<evidence type="ECO:0000256" key="4">
    <source>
        <dbReference type="ARBA" id="ARBA00023203"/>
    </source>
</evidence>
<evidence type="ECO:0000256" key="6">
    <source>
        <dbReference type="RuleBase" id="RU364015"/>
    </source>
</evidence>
<dbReference type="GeneID" id="7841665"/>
<dbReference type="Gene3D" id="3.30.1460.20">
    <property type="match status" value="2"/>
</dbReference>
<organism evidence="7 8">
    <name type="scientific">Tetrahymena thermophila (strain SB210)</name>
    <dbReference type="NCBI Taxonomy" id="312017"/>
    <lineage>
        <taxon>Eukaryota</taxon>
        <taxon>Sar</taxon>
        <taxon>Alveolata</taxon>
        <taxon>Ciliophora</taxon>
        <taxon>Intramacronucleata</taxon>
        <taxon>Oligohymenophorea</taxon>
        <taxon>Hymenostomatida</taxon>
        <taxon>Tetrahymenina</taxon>
        <taxon>Tetrahymenidae</taxon>
        <taxon>Tetrahymena</taxon>
    </lineage>
</organism>
<evidence type="ECO:0000256" key="3">
    <source>
        <dbReference type="ARBA" id="ARBA00022490"/>
    </source>
</evidence>
<evidence type="ECO:0000313" key="7">
    <source>
        <dbReference type="EMBL" id="EAR87266.2"/>
    </source>
</evidence>
<dbReference type="GO" id="GO:0034314">
    <property type="term" value="P:Arp2/3 complex-mediated actin nucleation"/>
    <property type="evidence" value="ECO:0007669"/>
    <property type="project" value="InterPro"/>
</dbReference>
<comment type="subcellular location">
    <subcellularLocation>
        <location evidence="1 6">Cytoplasm</location>
        <location evidence="1 6">Cytoskeleton</location>
    </subcellularLocation>
</comment>
<dbReference type="KEGG" id="tet:TTHERM_00053820"/>